<gene>
    <name evidence="3" type="ORF">HELGO_WM27387</name>
</gene>
<dbReference type="EMBL" id="CACVAS010000166">
    <property type="protein sequence ID" value="CAA6827849.1"/>
    <property type="molecule type" value="Genomic_DNA"/>
</dbReference>
<dbReference type="AlphaFoldDB" id="A0A6S6U7U1"/>
<dbReference type="SUPFAM" id="SSF56925">
    <property type="entry name" value="OMPA-like"/>
    <property type="match status" value="1"/>
</dbReference>
<feature type="chain" id="PRO_5028027355" description="DUF3570 domain-containing protein" evidence="2">
    <location>
        <begin position="26"/>
        <end position="376"/>
    </location>
</feature>
<dbReference type="InterPro" id="IPR011250">
    <property type="entry name" value="OMP/PagP_B-barrel"/>
</dbReference>
<evidence type="ECO:0008006" key="4">
    <source>
        <dbReference type="Google" id="ProtNLM"/>
    </source>
</evidence>
<feature type="signal peptide" evidence="2">
    <location>
        <begin position="1"/>
        <end position="25"/>
    </location>
</feature>
<keyword evidence="2" id="KW-0732">Signal</keyword>
<sequence>MQLKKLITLSKVTAVAIITSNALYAENYVAVEYLQYDENDNRVSVSAPSLSVSYDIGTDYNLKIDVVNDAVSGASPVWQPDSGSGASSRDNSGDYVYDNESFDESRTAGSIMLTTRLDNRDELYTGIDYSRETDFDSKSASVEYLHYTDASHNRSINVGVAYTYNEILSYDYDDTGSGASQKETGTSINVQAGISQILSDSSALKAELFTIIDDGYLNNPHTTVIRDYSTNKRLDNDKRPDKRLAYGVNLKYNTLITDDLVYKANYRFYTDDWNIDSHTLDNDLYYELNKDITLGAGLRYYTQSEADFYNASKDFFTSQTYASSDERLSSFDALTYKASVDYKITDKLSYNLGAQFYSQSTGLDATFFTTGLKYRY</sequence>
<reference evidence="3" key="1">
    <citation type="submission" date="2020-01" db="EMBL/GenBank/DDBJ databases">
        <authorList>
            <person name="Meier V. D."/>
            <person name="Meier V D."/>
        </authorList>
    </citation>
    <scope>NUCLEOTIDE SEQUENCE</scope>
    <source>
        <strain evidence="3">HLG_WM_MAG_01</strain>
    </source>
</reference>
<accession>A0A6S6U7U1</accession>
<evidence type="ECO:0000256" key="2">
    <source>
        <dbReference type="SAM" id="SignalP"/>
    </source>
</evidence>
<dbReference type="Pfam" id="PF12094">
    <property type="entry name" value="DUF3570"/>
    <property type="match status" value="1"/>
</dbReference>
<name>A0A6S6U7U1_9BACT</name>
<evidence type="ECO:0000313" key="3">
    <source>
        <dbReference type="EMBL" id="CAA6827849.1"/>
    </source>
</evidence>
<dbReference type="InterPro" id="IPR021953">
    <property type="entry name" value="DUF3570"/>
</dbReference>
<feature type="compositionally biased region" description="Polar residues" evidence="1">
    <location>
        <begin position="81"/>
        <end position="90"/>
    </location>
</feature>
<protein>
    <recommendedName>
        <fullName evidence="4">DUF3570 domain-containing protein</fullName>
    </recommendedName>
</protein>
<proteinExistence type="predicted"/>
<feature type="region of interest" description="Disordered" evidence="1">
    <location>
        <begin position="77"/>
        <end position="100"/>
    </location>
</feature>
<evidence type="ECO:0000256" key="1">
    <source>
        <dbReference type="SAM" id="MobiDB-lite"/>
    </source>
</evidence>
<organism evidence="3">
    <name type="scientific">uncultured Sulfurovum sp</name>
    <dbReference type="NCBI Taxonomy" id="269237"/>
    <lineage>
        <taxon>Bacteria</taxon>
        <taxon>Pseudomonadati</taxon>
        <taxon>Campylobacterota</taxon>
        <taxon>Epsilonproteobacteria</taxon>
        <taxon>Campylobacterales</taxon>
        <taxon>Sulfurovaceae</taxon>
        <taxon>Sulfurovum</taxon>
        <taxon>environmental samples</taxon>
    </lineage>
</organism>